<name>A0A5C8PBR7_9HYPH</name>
<accession>A0A5C8PBR7</accession>
<evidence type="ECO:0000313" key="2">
    <source>
        <dbReference type="Proteomes" id="UP000321638"/>
    </source>
</evidence>
<evidence type="ECO:0000313" key="1">
    <source>
        <dbReference type="EMBL" id="TXL71245.1"/>
    </source>
</evidence>
<gene>
    <name evidence="1" type="ORF">FHP25_30965</name>
</gene>
<dbReference type="SUPFAM" id="SSF55729">
    <property type="entry name" value="Acyl-CoA N-acyltransferases (Nat)"/>
    <property type="match status" value="1"/>
</dbReference>
<dbReference type="EMBL" id="VDUZ01000046">
    <property type="protein sequence ID" value="TXL71245.1"/>
    <property type="molecule type" value="Genomic_DNA"/>
</dbReference>
<organism evidence="1 2">
    <name type="scientific">Vineibacter terrae</name>
    <dbReference type="NCBI Taxonomy" id="2586908"/>
    <lineage>
        <taxon>Bacteria</taxon>
        <taxon>Pseudomonadati</taxon>
        <taxon>Pseudomonadota</taxon>
        <taxon>Alphaproteobacteria</taxon>
        <taxon>Hyphomicrobiales</taxon>
        <taxon>Vineibacter</taxon>
    </lineage>
</organism>
<sequence>MTRVDFATSVAAIGAATWRACLPDEIEGYAYHRAVEAAGLEGFELLWAVVRDGERVLGFAPAFVTSYRLDATLQGPWKRITQAVARIMPSLLRLRMTCLGSPAAETCAVGLAPQLDAAGRRQVLSLLLQALRQLSRDRRAGLIAIKDLPEISTELSEAAGRAGFQRLPGLPMASLELAYPSFEAYLASLSPATRKDMRRKLKAAGAIVVERRTSVDDVLPRMVELYAATRARSDLQFETLPPAYFTGVLSGAGEGASCFLYWHGPELLAFNLVLHDEKRLVDKFFCMNAEQGRRFNLYFLSWMTNVRFCLEHGIKLFVSGQAAYGPKLRLGSKLNPNWLFFRHRNRLVHAALRVAAAFLRADRHDPVLSTLARDRDAGPGEWRRLQHQ</sequence>
<dbReference type="InterPro" id="IPR016181">
    <property type="entry name" value="Acyl_CoA_acyltransferase"/>
</dbReference>
<comment type="caution">
    <text evidence="1">The sequence shown here is derived from an EMBL/GenBank/DDBJ whole genome shotgun (WGS) entry which is preliminary data.</text>
</comment>
<protein>
    <submittedName>
        <fullName evidence="1">GNAT family N-acetyltransferase</fullName>
    </submittedName>
</protein>
<dbReference type="Proteomes" id="UP000321638">
    <property type="component" value="Unassembled WGS sequence"/>
</dbReference>
<dbReference type="OrthoDB" id="3034222at2"/>
<dbReference type="AlphaFoldDB" id="A0A5C8PBR7"/>
<keyword evidence="1" id="KW-0808">Transferase</keyword>
<dbReference type="RefSeq" id="WP_147850867.1">
    <property type="nucleotide sequence ID" value="NZ_VDUZ01000046.1"/>
</dbReference>
<dbReference type="Gene3D" id="3.40.630.30">
    <property type="match status" value="1"/>
</dbReference>
<reference evidence="1 2" key="1">
    <citation type="submission" date="2019-06" db="EMBL/GenBank/DDBJ databases">
        <title>New taxonomy in bacterial strain CC-CFT640, isolated from vineyard.</title>
        <authorList>
            <person name="Lin S.-Y."/>
            <person name="Tsai C.-F."/>
            <person name="Young C.-C."/>
        </authorList>
    </citation>
    <scope>NUCLEOTIDE SEQUENCE [LARGE SCALE GENOMIC DNA]</scope>
    <source>
        <strain evidence="1 2">CC-CFT640</strain>
    </source>
</reference>
<proteinExistence type="predicted"/>
<keyword evidence="2" id="KW-1185">Reference proteome</keyword>
<dbReference type="GO" id="GO:0016740">
    <property type="term" value="F:transferase activity"/>
    <property type="evidence" value="ECO:0007669"/>
    <property type="project" value="UniProtKB-KW"/>
</dbReference>